<dbReference type="InterPro" id="IPR045864">
    <property type="entry name" value="aa-tRNA-synth_II/BPL/LPL"/>
</dbReference>
<evidence type="ECO:0000256" key="2">
    <source>
        <dbReference type="ARBA" id="ARBA00022741"/>
    </source>
</evidence>
<name>A0A0G0CYU3_9BACT</name>
<comment type="caution">
    <text evidence="5">The sequence shown here is derived from an EMBL/GenBank/DDBJ whole genome shotgun (WGS) entry which is preliminary data.</text>
</comment>
<dbReference type="GO" id="GO:0005829">
    <property type="term" value="C:cytosol"/>
    <property type="evidence" value="ECO:0007669"/>
    <property type="project" value="TreeGrafter"/>
</dbReference>
<dbReference type="EMBL" id="LBQX01000005">
    <property type="protein sequence ID" value="KKP87169.1"/>
    <property type="molecule type" value="Genomic_DNA"/>
</dbReference>
<accession>A0A0G0CYU3</accession>
<sequence>MKIKASYNNIGNYKRYLKVAEAVTNYLNKSGYLRIELPVLSPSLIPESYLEVFKTEFKYLDKKENLYLTPSPELFLKRLLAYGVGDCYYLGKSFRNNDPSATLHSYEFTMLEFYKLGVDYMGIADEVLKMLQFINNQVKSEKSKVKSESQNLKVLYQNQLISLEKWEKISITEAFKKYAEISEKELFDHELFLKKAHKKGYRIEGFSYEDVWSQIYTMEIEPYLGNNGYPTLIYDYPKEFVALAKLNKDGKTAQRFEFYIAGVELGDCYTELTDWKEQEKRFKAEGRLRKISGKTTHRIDNGYIEALKYGLGQCSGIAIGMERLGMIFSNTKSISDLKLITIE</sequence>
<dbReference type="PANTHER" id="PTHR42918:SF6">
    <property type="entry name" value="ELONGATION FACTOR P--(R)-BETA-LYSINE LIGASE"/>
    <property type="match status" value="1"/>
</dbReference>
<organism evidence="5 6">
    <name type="scientific">Candidatus Roizmanbacteria bacterium GW2011_GWA2_35_8</name>
    <dbReference type="NCBI Taxonomy" id="1618479"/>
    <lineage>
        <taxon>Bacteria</taxon>
        <taxon>Candidatus Roizmaniibacteriota</taxon>
    </lineage>
</organism>
<keyword evidence="5" id="KW-0030">Aminoacyl-tRNA synthetase</keyword>
<dbReference type="GO" id="GO:0006430">
    <property type="term" value="P:lysyl-tRNA aminoacylation"/>
    <property type="evidence" value="ECO:0007669"/>
    <property type="project" value="InterPro"/>
</dbReference>
<dbReference type="SUPFAM" id="SSF55681">
    <property type="entry name" value="Class II aaRS and biotin synthetases"/>
    <property type="match status" value="1"/>
</dbReference>
<evidence type="ECO:0000256" key="1">
    <source>
        <dbReference type="ARBA" id="ARBA00022598"/>
    </source>
</evidence>
<dbReference type="PRINTS" id="PR00982">
    <property type="entry name" value="TRNASYNTHLYS"/>
</dbReference>
<dbReference type="PANTHER" id="PTHR42918">
    <property type="entry name" value="LYSYL-TRNA SYNTHETASE"/>
    <property type="match status" value="1"/>
</dbReference>
<evidence type="ECO:0000256" key="3">
    <source>
        <dbReference type="ARBA" id="ARBA00022840"/>
    </source>
</evidence>
<evidence type="ECO:0000313" key="5">
    <source>
        <dbReference type="EMBL" id="KKP87169.1"/>
    </source>
</evidence>
<dbReference type="Proteomes" id="UP000034536">
    <property type="component" value="Unassembled WGS sequence"/>
</dbReference>
<dbReference type="Pfam" id="PF00152">
    <property type="entry name" value="tRNA-synt_2"/>
    <property type="match status" value="1"/>
</dbReference>
<dbReference type="InterPro" id="IPR006195">
    <property type="entry name" value="aa-tRNA-synth_II"/>
</dbReference>
<evidence type="ECO:0000313" key="6">
    <source>
        <dbReference type="Proteomes" id="UP000034536"/>
    </source>
</evidence>
<evidence type="ECO:0000259" key="4">
    <source>
        <dbReference type="PROSITE" id="PS50862"/>
    </source>
</evidence>
<proteinExistence type="predicted"/>
<keyword evidence="3" id="KW-0067">ATP-binding</keyword>
<dbReference type="PROSITE" id="PS50862">
    <property type="entry name" value="AA_TRNA_LIGASE_II"/>
    <property type="match status" value="1"/>
</dbReference>
<protein>
    <submittedName>
        <fullName evidence="5">tRNA synthetase class II (D K and N)</fullName>
    </submittedName>
</protein>
<dbReference type="AlphaFoldDB" id="A0A0G0CYU3"/>
<dbReference type="GO" id="GO:0004824">
    <property type="term" value="F:lysine-tRNA ligase activity"/>
    <property type="evidence" value="ECO:0007669"/>
    <property type="project" value="InterPro"/>
</dbReference>
<dbReference type="GO" id="GO:0005524">
    <property type="term" value="F:ATP binding"/>
    <property type="evidence" value="ECO:0007669"/>
    <property type="project" value="UniProtKB-KW"/>
</dbReference>
<dbReference type="GO" id="GO:0000049">
    <property type="term" value="F:tRNA binding"/>
    <property type="evidence" value="ECO:0007669"/>
    <property type="project" value="TreeGrafter"/>
</dbReference>
<keyword evidence="2" id="KW-0547">Nucleotide-binding</keyword>
<keyword evidence="1" id="KW-0436">Ligase</keyword>
<gene>
    <name evidence="5" type="ORF">UR89_C0005G0009</name>
</gene>
<dbReference type="Gene3D" id="3.30.930.10">
    <property type="entry name" value="Bira Bifunctional Protein, Domain 2"/>
    <property type="match status" value="1"/>
</dbReference>
<feature type="domain" description="Aminoacyl-transfer RNA synthetases class-II family profile" evidence="4">
    <location>
        <begin position="18"/>
        <end position="342"/>
    </location>
</feature>
<reference evidence="5 6" key="1">
    <citation type="journal article" date="2015" name="Nature">
        <title>rRNA introns, odd ribosomes, and small enigmatic genomes across a large radiation of phyla.</title>
        <authorList>
            <person name="Brown C.T."/>
            <person name="Hug L.A."/>
            <person name="Thomas B.C."/>
            <person name="Sharon I."/>
            <person name="Castelle C.J."/>
            <person name="Singh A."/>
            <person name="Wilkins M.J."/>
            <person name="Williams K.H."/>
            <person name="Banfield J.F."/>
        </authorList>
    </citation>
    <scope>NUCLEOTIDE SEQUENCE [LARGE SCALE GENOMIC DNA]</scope>
</reference>
<dbReference type="InterPro" id="IPR004364">
    <property type="entry name" value="Aa-tRNA-synt_II"/>
</dbReference>
<dbReference type="InterPro" id="IPR018149">
    <property type="entry name" value="Lys-tRNA-synth_II_C"/>
</dbReference>